<evidence type="ECO:0000256" key="3">
    <source>
        <dbReference type="ARBA" id="ARBA00022679"/>
    </source>
</evidence>
<feature type="domain" description="Bacterial sugar transferase" evidence="8">
    <location>
        <begin position="269"/>
        <end position="459"/>
    </location>
</feature>
<evidence type="ECO:0000256" key="2">
    <source>
        <dbReference type="ARBA" id="ARBA00006464"/>
    </source>
</evidence>
<proteinExistence type="inferred from homology"/>
<evidence type="ECO:0000313" key="9">
    <source>
        <dbReference type="EMBL" id="AEV69371.1"/>
    </source>
</evidence>
<feature type="transmembrane region" description="Helical" evidence="7">
    <location>
        <begin position="109"/>
        <end position="130"/>
    </location>
</feature>
<dbReference type="HOGENOM" id="CLU_024920_3_4_9"/>
<dbReference type="GO" id="GO:0016020">
    <property type="term" value="C:membrane"/>
    <property type="evidence" value="ECO:0007669"/>
    <property type="project" value="UniProtKB-SubCell"/>
</dbReference>
<sequence length="464" mass="53578" precursor="true">MYKSNKLAYANLGQFFLDVIFLILSYIVAYHISSNLDKLNRISEFIWVPIVFIPIWILIMMSLDMYNKTTFNYNDRIIRNILFSSFVSGMFLTFVMFFVKETMCSKTLFVNFIITTVFITVIERMIYIYFINKFRSINAANVIFVGVPEKALEYAYYIRKTNVKINVIGYVSIYNNKPFKSKKTLGYIDDLENILKSNPVDQVIFTLPTGYAGEFGKYVHLCEEMGITVKMVVDLYDLKIAKTYMEYIGTLPVITFHSVSVNTFELAMKRLVDIIGAIVGLIITGIASIFIVPAIKLTSPGPAIFTQERVGLNGRIFKIYKFRTMYVDAEERKKELMKQNEVCGGLMFKIKSDPRVTKVGKFLRKTSLDELPQFFNVLKGDMSLVGTRPPTIDEVSKYENYHRRRISFKPGLTGMWQVNGRSNITDFEEVVSLDTQYIDEWSLWLDIKIILKTILVVLKGKDAY</sequence>
<keyword evidence="6 7" id="KW-0472">Membrane</keyword>
<dbReference type="KEGG" id="ccl:Clocl_2822"/>
<evidence type="ECO:0000256" key="7">
    <source>
        <dbReference type="SAM" id="Phobius"/>
    </source>
</evidence>
<keyword evidence="4 7" id="KW-0812">Transmembrane</keyword>
<feature type="transmembrane region" description="Helical" evidence="7">
    <location>
        <begin position="12"/>
        <end position="33"/>
    </location>
</feature>
<dbReference type="eggNOG" id="COG2148">
    <property type="taxonomic scope" value="Bacteria"/>
</dbReference>
<dbReference type="Pfam" id="PF02397">
    <property type="entry name" value="Bac_transf"/>
    <property type="match status" value="1"/>
</dbReference>
<dbReference type="Proteomes" id="UP000005435">
    <property type="component" value="Chromosome"/>
</dbReference>
<feature type="transmembrane region" description="Helical" evidence="7">
    <location>
        <begin position="77"/>
        <end position="97"/>
    </location>
</feature>
<evidence type="ECO:0000313" key="10">
    <source>
        <dbReference type="Proteomes" id="UP000005435"/>
    </source>
</evidence>
<name>G8LSL9_ACECE</name>
<dbReference type="PANTHER" id="PTHR30576">
    <property type="entry name" value="COLANIC BIOSYNTHESIS UDP-GLUCOSE LIPID CARRIER TRANSFERASE"/>
    <property type="match status" value="1"/>
</dbReference>
<feature type="transmembrane region" description="Helical" evidence="7">
    <location>
        <begin position="45"/>
        <end position="65"/>
    </location>
</feature>
<keyword evidence="5 7" id="KW-1133">Transmembrane helix</keyword>
<evidence type="ECO:0000256" key="1">
    <source>
        <dbReference type="ARBA" id="ARBA00004141"/>
    </source>
</evidence>
<evidence type="ECO:0000256" key="4">
    <source>
        <dbReference type="ARBA" id="ARBA00022692"/>
    </source>
</evidence>
<dbReference type="Pfam" id="PF13727">
    <property type="entry name" value="CoA_binding_3"/>
    <property type="match status" value="1"/>
</dbReference>
<gene>
    <name evidence="9" type="ordered locus">Clocl_2822</name>
</gene>
<dbReference type="STRING" id="720554.Clocl_2822"/>
<dbReference type="AlphaFoldDB" id="G8LSL9"/>
<accession>G8LSL9</accession>
<evidence type="ECO:0000256" key="6">
    <source>
        <dbReference type="ARBA" id="ARBA00023136"/>
    </source>
</evidence>
<dbReference type="GO" id="GO:0016780">
    <property type="term" value="F:phosphotransferase activity, for other substituted phosphate groups"/>
    <property type="evidence" value="ECO:0007669"/>
    <property type="project" value="TreeGrafter"/>
</dbReference>
<dbReference type="InterPro" id="IPR003362">
    <property type="entry name" value="Bact_transf"/>
</dbReference>
<comment type="similarity">
    <text evidence="2">Belongs to the bacterial sugar transferase family.</text>
</comment>
<evidence type="ECO:0000256" key="5">
    <source>
        <dbReference type="ARBA" id="ARBA00022989"/>
    </source>
</evidence>
<keyword evidence="10" id="KW-1185">Reference proteome</keyword>
<reference evidence="10" key="1">
    <citation type="submission" date="2011-12" db="EMBL/GenBank/DDBJ databases">
        <title>Complete sequence of Clostridium clariflavum DSM 19732.</title>
        <authorList>
            <consortium name="US DOE Joint Genome Institute"/>
            <person name="Lucas S."/>
            <person name="Han J."/>
            <person name="Lapidus A."/>
            <person name="Cheng J.-F."/>
            <person name="Goodwin L."/>
            <person name="Pitluck S."/>
            <person name="Peters L."/>
            <person name="Teshima H."/>
            <person name="Detter J.C."/>
            <person name="Han C."/>
            <person name="Tapia R."/>
            <person name="Land M."/>
            <person name="Hauser L."/>
            <person name="Kyrpides N."/>
            <person name="Ivanova N."/>
            <person name="Pagani I."/>
            <person name="Kitzmiller T."/>
            <person name="Lynd L."/>
            <person name="Izquierdo J."/>
            <person name="Woyke T."/>
        </authorList>
    </citation>
    <scope>NUCLEOTIDE SEQUENCE [LARGE SCALE GENOMIC DNA]</scope>
    <source>
        <strain evidence="10">DSM 19732 / NBRC 101661 / EBR45</strain>
    </source>
</reference>
<dbReference type="PANTHER" id="PTHR30576:SF10">
    <property type="entry name" value="SLL5057 PROTEIN"/>
    <property type="match status" value="1"/>
</dbReference>
<dbReference type="RefSeq" id="WP_014255920.1">
    <property type="nucleotide sequence ID" value="NC_016627.1"/>
</dbReference>
<reference evidence="9 10" key="2">
    <citation type="journal article" date="2012" name="Stand. Genomic Sci.">
        <title>Complete Genome Sequence of Clostridium clariflavum DSM 19732.</title>
        <authorList>
            <person name="Izquierdo J.A."/>
            <person name="Goodwin L."/>
            <person name="Davenport K.W."/>
            <person name="Teshima H."/>
            <person name="Bruce D."/>
            <person name="Detter C."/>
            <person name="Tapia R."/>
            <person name="Han S."/>
            <person name="Land M."/>
            <person name="Hauser L."/>
            <person name="Jeffries C.D."/>
            <person name="Han J."/>
            <person name="Pitluck S."/>
            <person name="Nolan M."/>
            <person name="Chen A."/>
            <person name="Huntemann M."/>
            <person name="Mavromatis K."/>
            <person name="Mikhailova N."/>
            <person name="Liolios K."/>
            <person name="Woyke T."/>
            <person name="Lynd L.R."/>
        </authorList>
    </citation>
    <scope>NUCLEOTIDE SEQUENCE [LARGE SCALE GENOMIC DNA]</scope>
    <source>
        <strain evidence="10">DSM 19732 / NBRC 101661 / EBR45</strain>
    </source>
</reference>
<keyword evidence="3 9" id="KW-0808">Transferase</keyword>
<protein>
    <submittedName>
        <fullName evidence="9">Exopolysaccharide biosynthesis polyprenyl glycosylphosphotransferase</fullName>
    </submittedName>
</protein>
<dbReference type="OrthoDB" id="9808602at2"/>
<comment type="subcellular location">
    <subcellularLocation>
        <location evidence="1">Membrane</location>
        <topology evidence="1">Multi-pass membrane protein</topology>
    </subcellularLocation>
</comment>
<feature type="transmembrane region" description="Helical" evidence="7">
    <location>
        <begin position="274"/>
        <end position="295"/>
    </location>
</feature>
<dbReference type="NCBIfam" id="TIGR03025">
    <property type="entry name" value="EPS_sugtrans"/>
    <property type="match status" value="1"/>
</dbReference>
<organism evidence="9 10">
    <name type="scientific">Acetivibrio clariflavus (strain DSM 19732 / NBRC 101661 / EBR45)</name>
    <name type="common">Clostridium clariflavum</name>
    <dbReference type="NCBI Taxonomy" id="720554"/>
    <lineage>
        <taxon>Bacteria</taxon>
        <taxon>Bacillati</taxon>
        <taxon>Bacillota</taxon>
        <taxon>Clostridia</taxon>
        <taxon>Eubacteriales</taxon>
        <taxon>Oscillospiraceae</taxon>
        <taxon>Acetivibrio</taxon>
    </lineage>
</organism>
<dbReference type="EMBL" id="CP003065">
    <property type="protein sequence ID" value="AEV69371.1"/>
    <property type="molecule type" value="Genomic_DNA"/>
</dbReference>
<dbReference type="InterPro" id="IPR017475">
    <property type="entry name" value="EPS_sugar_tfrase"/>
</dbReference>
<dbReference type="Gene3D" id="3.40.50.720">
    <property type="entry name" value="NAD(P)-binding Rossmann-like Domain"/>
    <property type="match status" value="1"/>
</dbReference>
<evidence type="ECO:0000259" key="8">
    <source>
        <dbReference type="Pfam" id="PF02397"/>
    </source>
</evidence>